<evidence type="ECO:0000256" key="1">
    <source>
        <dbReference type="SAM" id="Phobius"/>
    </source>
</evidence>
<evidence type="ECO:0000313" key="3">
    <source>
        <dbReference type="WBParaSite" id="scaffold35052_cov183.g22177"/>
    </source>
</evidence>
<keyword evidence="1" id="KW-0472">Membrane</keyword>
<keyword evidence="1" id="KW-0812">Transmembrane</keyword>
<protein>
    <submittedName>
        <fullName evidence="3">Uncharacterized protein</fullName>
    </submittedName>
</protein>
<dbReference type="WBParaSite" id="scaffold35052_cov183.g22177">
    <property type="protein sequence ID" value="scaffold35052_cov183.g22177"/>
    <property type="gene ID" value="scaffold35052_cov183.g22177"/>
</dbReference>
<keyword evidence="2" id="KW-1185">Reference proteome</keyword>
<feature type="transmembrane region" description="Helical" evidence="1">
    <location>
        <begin position="119"/>
        <end position="145"/>
    </location>
</feature>
<feature type="transmembrane region" description="Helical" evidence="1">
    <location>
        <begin position="52"/>
        <end position="84"/>
    </location>
</feature>
<proteinExistence type="predicted"/>
<sequence length="148" mass="15540">MESLATELSARLSVLGVVRLIDGSVKFIKIVSGSIDELNIVGNVVELELLNIVVSVGIFVELIVSVISFNVVSVFGCCSVNILVDVVSKSNKFIAGVVVDGNNNVKFDELIIDGCVEEIGIVAGIVGILEVLFVGSSIASVVVVVEMF</sequence>
<name>A0A915MBF0_MELJA</name>
<keyword evidence="1" id="KW-1133">Transmembrane helix</keyword>
<reference evidence="3" key="1">
    <citation type="submission" date="2022-11" db="UniProtKB">
        <authorList>
            <consortium name="WormBaseParasite"/>
        </authorList>
    </citation>
    <scope>IDENTIFICATION</scope>
</reference>
<dbReference type="Proteomes" id="UP000887561">
    <property type="component" value="Unplaced"/>
</dbReference>
<evidence type="ECO:0000313" key="2">
    <source>
        <dbReference type="Proteomes" id="UP000887561"/>
    </source>
</evidence>
<accession>A0A915MBF0</accession>
<dbReference type="AlphaFoldDB" id="A0A915MBF0"/>
<organism evidence="2 3">
    <name type="scientific">Meloidogyne javanica</name>
    <name type="common">Root-knot nematode worm</name>
    <dbReference type="NCBI Taxonomy" id="6303"/>
    <lineage>
        <taxon>Eukaryota</taxon>
        <taxon>Metazoa</taxon>
        <taxon>Ecdysozoa</taxon>
        <taxon>Nematoda</taxon>
        <taxon>Chromadorea</taxon>
        <taxon>Rhabditida</taxon>
        <taxon>Tylenchina</taxon>
        <taxon>Tylenchomorpha</taxon>
        <taxon>Tylenchoidea</taxon>
        <taxon>Meloidogynidae</taxon>
        <taxon>Meloidogyninae</taxon>
        <taxon>Meloidogyne</taxon>
        <taxon>Meloidogyne incognita group</taxon>
    </lineage>
</organism>